<dbReference type="Gene3D" id="3.30.70.270">
    <property type="match status" value="1"/>
</dbReference>
<dbReference type="PROSITE" id="PS50887">
    <property type="entry name" value="GGDEF"/>
    <property type="match status" value="1"/>
</dbReference>
<evidence type="ECO:0000256" key="2">
    <source>
        <dbReference type="ARBA" id="ARBA00022475"/>
    </source>
</evidence>
<dbReference type="Pfam" id="PF07694">
    <property type="entry name" value="5TM-5TMR_LYT"/>
    <property type="match status" value="1"/>
</dbReference>
<protein>
    <submittedName>
        <fullName evidence="8">Diguanylate cyclase</fullName>
        <ecNumber evidence="8">2.7.7.65</ecNumber>
    </submittedName>
</protein>
<reference evidence="8 9" key="1">
    <citation type="submission" date="2023-10" db="EMBL/GenBank/DDBJ databases">
        <title>Niallia locisalis sp.nov. isolated from a salt pond sample.</title>
        <authorList>
            <person name="Li X.-J."/>
            <person name="Dong L."/>
        </authorList>
    </citation>
    <scope>NUCLEOTIDE SEQUENCE [LARGE SCALE GENOMIC DNA]</scope>
    <source>
        <strain evidence="8 9">DSM 29761</strain>
    </source>
</reference>
<dbReference type="CDD" id="cd01949">
    <property type="entry name" value="GGDEF"/>
    <property type="match status" value="1"/>
</dbReference>
<gene>
    <name evidence="8" type="ORF">R4Z09_16355</name>
</gene>
<dbReference type="InterPro" id="IPR029787">
    <property type="entry name" value="Nucleotide_cyclase"/>
</dbReference>
<dbReference type="InterPro" id="IPR050469">
    <property type="entry name" value="Diguanylate_Cyclase"/>
</dbReference>
<feature type="transmembrane region" description="Helical" evidence="6">
    <location>
        <begin position="5"/>
        <end position="24"/>
    </location>
</feature>
<keyword evidence="4 6" id="KW-1133">Transmembrane helix</keyword>
<evidence type="ECO:0000313" key="9">
    <source>
        <dbReference type="Proteomes" id="UP001357223"/>
    </source>
</evidence>
<evidence type="ECO:0000259" key="7">
    <source>
        <dbReference type="PROSITE" id="PS50887"/>
    </source>
</evidence>
<dbReference type="SMART" id="SM00267">
    <property type="entry name" value="GGDEF"/>
    <property type="match status" value="1"/>
</dbReference>
<evidence type="ECO:0000256" key="4">
    <source>
        <dbReference type="ARBA" id="ARBA00022989"/>
    </source>
</evidence>
<dbReference type="Proteomes" id="UP001357223">
    <property type="component" value="Chromosome"/>
</dbReference>
<dbReference type="RefSeq" id="WP_338447815.1">
    <property type="nucleotide sequence ID" value="NZ_CP137640.1"/>
</dbReference>
<keyword evidence="2" id="KW-1003">Cell membrane</keyword>
<dbReference type="EMBL" id="CP137640">
    <property type="protein sequence ID" value="WVX78881.1"/>
    <property type="molecule type" value="Genomic_DNA"/>
</dbReference>
<evidence type="ECO:0000256" key="1">
    <source>
        <dbReference type="ARBA" id="ARBA00004651"/>
    </source>
</evidence>
<evidence type="ECO:0000256" key="3">
    <source>
        <dbReference type="ARBA" id="ARBA00022692"/>
    </source>
</evidence>
<keyword evidence="3 6" id="KW-0812">Transmembrane</keyword>
<sequence length="250" mass="27858">MVKDLFVHVCIVITFLFIGGSFVRSSLTFNSFSKKIIFGTFSGILGSLLMLFTIRLTPTIIMDFRHIGILMSALYGGPLSIAISVLIICLSRFVFITSSLESLLISLLNMVLIGIFSIFISTLKLTELKKMDLYVSVQHHYPFVWLLLSTCTRSFDIISRMGGEEFSVLLFNCSNELALDIGERIRSCIEHHPFILPDGKSICLTISIGAATLMETTHNPDQLVKQADSDLYIGKNTGRNKVCTISIEDK</sequence>
<keyword evidence="9" id="KW-1185">Reference proteome</keyword>
<dbReference type="NCBIfam" id="TIGR00254">
    <property type="entry name" value="GGDEF"/>
    <property type="match status" value="1"/>
</dbReference>
<dbReference type="InterPro" id="IPR000160">
    <property type="entry name" value="GGDEF_dom"/>
</dbReference>
<dbReference type="Pfam" id="PF00990">
    <property type="entry name" value="GGDEF"/>
    <property type="match status" value="1"/>
</dbReference>
<keyword evidence="8" id="KW-0548">Nucleotidyltransferase</keyword>
<dbReference type="PANTHER" id="PTHR45138:SF9">
    <property type="entry name" value="DIGUANYLATE CYCLASE DGCM-RELATED"/>
    <property type="match status" value="1"/>
</dbReference>
<dbReference type="EC" id="2.7.7.65" evidence="8"/>
<dbReference type="GO" id="GO:0052621">
    <property type="term" value="F:diguanylate cyclase activity"/>
    <property type="evidence" value="ECO:0007669"/>
    <property type="project" value="UniProtKB-EC"/>
</dbReference>
<feature type="transmembrane region" description="Helical" evidence="6">
    <location>
        <begin position="69"/>
        <end position="96"/>
    </location>
</feature>
<dbReference type="SUPFAM" id="SSF55073">
    <property type="entry name" value="Nucleotide cyclase"/>
    <property type="match status" value="1"/>
</dbReference>
<evidence type="ECO:0000256" key="5">
    <source>
        <dbReference type="ARBA" id="ARBA00023136"/>
    </source>
</evidence>
<feature type="domain" description="GGDEF" evidence="7">
    <location>
        <begin position="81"/>
        <end position="247"/>
    </location>
</feature>
<dbReference type="InterPro" id="IPR043128">
    <property type="entry name" value="Rev_trsase/Diguanyl_cyclase"/>
</dbReference>
<organism evidence="8 9">
    <name type="scientific">Niallia oryzisoli</name>
    <dbReference type="NCBI Taxonomy" id="1737571"/>
    <lineage>
        <taxon>Bacteria</taxon>
        <taxon>Bacillati</taxon>
        <taxon>Bacillota</taxon>
        <taxon>Bacilli</taxon>
        <taxon>Bacillales</taxon>
        <taxon>Bacillaceae</taxon>
        <taxon>Niallia</taxon>
    </lineage>
</organism>
<dbReference type="InterPro" id="IPR011620">
    <property type="entry name" value="Sig_transdc_His_kinase_LytS_TM"/>
</dbReference>
<feature type="transmembrane region" description="Helical" evidence="6">
    <location>
        <begin position="36"/>
        <end position="57"/>
    </location>
</feature>
<keyword evidence="5 6" id="KW-0472">Membrane</keyword>
<evidence type="ECO:0000313" key="8">
    <source>
        <dbReference type="EMBL" id="WVX78881.1"/>
    </source>
</evidence>
<proteinExistence type="predicted"/>
<accession>A0ABZ2C636</accession>
<dbReference type="PANTHER" id="PTHR45138">
    <property type="entry name" value="REGULATORY COMPONENTS OF SENSORY TRANSDUCTION SYSTEM"/>
    <property type="match status" value="1"/>
</dbReference>
<name>A0ABZ2C636_9BACI</name>
<keyword evidence="8" id="KW-0808">Transferase</keyword>
<evidence type="ECO:0000256" key="6">
    <source>
        <dbReference type="SAM" id="Phobius"/>
    </source>
</evidence>
<feature type="transmembrane region" description="Helical" evidence="6">
    <location>
        <begin position="102"/>
        <end position="123"/>
    </location>
</feature>
<comment type="subcellular location">
    <subcellularLocation>
        <location evidence="1">Cell membrane</location>
        <topology evidence="1">Multi-pass membrane protein</topology>
    </subcellularLocation>
</comment>